<proteinExistence type="predicted"/>
<dbReference type="EMBL" id="PJEG01000010">
    <property type="protein sequence ID" value="PKD15209.1"/>
    <property type="molecule type" value="Genomic_DNA"/>
</dbReference>
<dbReference type="InterPro" id="IPR021145">
    <property type="entry name" value="Portal_protein_SPP1_Gp6-like"/>
</dbReference>
<feature type="compositionally biased region" description="Gly residues" evidence="1">
    <location>
        <begin position="500"/>
        <end position="510"/>
    </location>
</feature>
<name>A0A2N0TKF0_BIFLN</name>
<dbReference type="AlphaFoldDB" id="A0A2N0TKF0"/>
<accession>A0A2N0TKF0</accession>
<dbReference type="Pfam" id="PF05133">
    <property type="entry name" value="SPP1_portal"/>
    <property type="match status" value="1"/>
</dbReference>
<evidence type="ECO:0000313" key="3">
    <source>
        <dbReference type="Proteomes" id="UP000232928"/>
    </source>
</evidence>
<gene>
    <name evidence="2" type="ORF">APC1461_0737</name>
</gene>
<evidence type="ECO:0000256" key="1">
    <source>
        <dbReference type="SAM" id="MobiDB-lite"/>
    </source>
</evidence>
<feature type="region of interest" description="Disordered" evidence="1">
    <location>
        <begin position="462"/>
        <end position="510"/>
    </location>
</feature>
<dbReference type="Proteomes" id="UP000232928">
    <property type="component" value="Unassembled WGS sequence"/>
</dbReference>
<dbReference type="RefSeq" id="WP_101027585.1">
    <property type="nucleotide sequence ID" value="NZ_PJEG01000010.1"/>
</dbReference>
<feature type="compositionally biased region" description="Gly residues" evidence="1">
    <location>
        <begin position="467"/>
        <end position="478"/>
    </location>
</feature>
<sequence>MTDEGIWSAAVKRPLDVNSLGVGGIDGVDDEDMPMIRALCKVWRDRYPYNRIRSSYYFARYRFKDFGISIPDRIRTNVSACVGWPAKAVRALADLSVFDGWDLGGIDPYGIRELTDETSLELAIPQTIVSAYMHGCAFLTITKDAEGIIVTPRSAEYSAAIWDGRHNWLAAVLTINDATSRGRITAFNVFLPNKVYAVVRGGRGRWEAERIVTNWPEPTAVPFISDPQLSRPLGRARITRPLMALTDMGFRTLVRMEASAEFYSVPKLWFLGAPEDAFNQDTWSSLVSAINAIDGDIDGKNPELHQISQASMQPHSDMLKTIALVVASETNLPADNLGITLDNPTSAEAMAAAERKLTREADRQNRLFGLQLERLLRMTVCLRDGLAMPPDDLKAVRPVWMPTREISDAARADAYVKISGVNETYANSTVGLRRLGLTNDEITSLQNEVTRSQARSVLDMLTRDGGADGVGDAGGRGPTGQSAIPSGESGPAGVGTAVDGAGGTAGGQTA</sequence>
<comment type="caution">
    <text evidence="2">The sequence shown here is derived from an EMBL/GenBank/DDBJ whole genome shotgun (WGS) entry which is preliminary data.</text>
</comment>
<reference evidence="2 3" key="1">
    <citation type="submission" date="2017-12" db="EMBL/GenBank/DDBJ databases">
        <title>Bifidobacterium longum APC/DPC strains.</title>
        <authorList>
            <person name="Arboleya S."/>
        </authorList>
    </citation>
    <scope>NUCLEOTIDE SEQUENCE [LARGE SCALE GENOMIC DNA]</scope>
    <source>
        <strain evidence="2 3">APC1461</strain>
    </source>
</reference>
<organism evidence="2 3">
    <name type="scientific">Bifidobacterium longum</name>
    <dbReference type="NCBI Taxonomy" id="216816"/>
    <lineage>
        <taxon>Bacteria</taxon>
        <taxon>Bacillati</taxon>
        <taxon>Actinomycetota</taxon>
        <taxon>Actinomycetes</taxon>
        <taxon>Bifidobacteriales</taxon>
        <taxon>Bifidobacteriaceae</taxon>
        <taxon>Bifidobacterium</taxon>
    </lineage>
</organism>
<protein>
    <submittedName>
        <fullName evidence="2">Phage protein</fullName>
    </submittedName>
</protein>
<evidence type="ECO:0000313" key="2">
    <source>
        <dbReference type="EMBL" id="PKD15209.1"/>
    </source>
</evidence>